<comment type="caution">
    <text evidence="1">The sequence shown here is derived from an EMBL/GenBank/DDBJ whole genome shotgun (WGS) entry which is preliminary data.</text>
</comment>
<reference evidence="1 2" key="1">
    <citation type="submission" date="2018-10" db="EMBL/GenBank/DDBJ databases">
        <title>Draft genome sequence of the microsporidian Tubulinosema ratisbonensis.</title>
        <authorList>
            <person name="Polonais V."/>
            <person name="Peyretaillade E."/>
            <person name="Niehus S."/>
            <person name="Wawrzyniak I."/>
            <person name="Franchet A."/>
            <person name="Gaspin C."/>
            <person name="Reichstadt M."/>
            <person name="Belser C."/>
            <person name="Labadie K."/>
            <person name="Delbac F."/>
            <person name="Ferrandon D."/>
        </authorList>
    </citation>
    <scope>NUCLEOTIDE SEQUENCE [LARGE SCALE GENOMIC DNA]</scope>
    <source>
        <strain evidence="1 2">Franzen</strain>
    </source>
</reference>
<dbReference type="Proteomes" id="UP000282876">
    <property type="component" value="Unassembled WGS sequence"/>
</dbReference>
<name>A0A437APG1_9MICR</name>
<proteinExistence type="predicted"/>
<keyword evidence="2" id="KW-1185">Reference proteome</keyword>
<accession>A0A437APG1</accession>
<dbReference type="VEuPathDB" id="MicrosporidiaDB:TUBRATIS_004490"/>
<sequence>MDLEKINKLSKSFKGAVWCIKSNKYFNNLTEELYTSFPSELSMKYKPVLPRNLPEQLEYDSVDHKATLEEFTKLYKDTLFYKQDSNPKETFFMHISKKEEEFNSFKNEIKNKHFYKKIIKIDKISNILTKEILKEINNHTEFIVCTSIIKENLVKYLINHRIHLLCYSTNYKFKNKSFYSSKLKEEIKREFLFLIDKNRISRRNKLSDIVCCYEYFYRCFEKYPQLVIDCYEETVFKNEESKSEGEI</sequence>
<protein>
    <submittedName>
        <fullName evidence="1">Uncharacterized protein</fullName>
    </submittedName>
</protein>
<gene>
    <name evidence="1" type="ORF">TUBRATIS_004490</name>
</gene>
<organism evidence="1 2">
    <name type="scientific">Tubulinosema ratisbonensis</name>
    <dbReference type="NCBI Taxonomy" id="291195"/>
    <lineage>
        <taxon>Eukaryota</taxon>
        <taxon>Fungi</taxon>
        <taxon>Fungi incertae sedis</taxon>
        <taxon>Microsporidia</taxon>
        <taxon>Tubulinosematoidea</taxon>
        <taxon>Tubulinosematidae</taxon>
        <taxon>Tubulinosema</taxon>
    </lineage>
</organism>
<evidence type="ECO:0000313" key="1">
    <source>
        <dbReference type="EMBL" id="RVD93032.1"/>
    </source>
</evidence>
<dbReference type="EMBL" id="RCSS01000099">
    <property type="protein sequence ID" value="RVD93032.1"/>
    <property type="molecule type" value="Genomic_DNA"/>
</dbReference>
<evidence type="ECO:0000313" key="2">
    <source>
        <dbReference type="Proteomes" id="UP000282876"/>
    </source>
</evidence>
<dbReference type="AlphaFoldDB" id="A0A437APG1"/>